<dbReference type="GO" id="GO:0007186">
    <property type="term" value="P:G protein-coupled receptor signaling pathway"/>
    <property type="evidence" value="ECO:0007669"/>
    <property type="project" value="InterPro"/>
</dbReference>
<dbReference type="GO" id="GO:0005886">
    <property type="term" value="C:plasma membrane"/>
    <property type="evidence" value="ECO:0007669"/>
    <property type="project" value="UniProtKB-SubCell"/>
</dbReference>
<evidence type="ECO:0000259" key="8">
    <source>
        <dbReference type="SMART" id="SM01224"/>
    </source>
</evidence>
<dbReference type="InterPro" id="IPR045878">
    <property type="entry name" value="GG1/2"/>
</dbReference>
<evidence type="ECO:0000256" key="5">
    <source>
        <dbReference type="ARBA" id="ARBA00023224"/>
    </source>
</evidence>
<name>A0A7I8JAS2_SPIIN</name>
<feature type="region of interest" description="Disordered" evidence="7">
    <location>
        <begin position="1"/>
        <end position="24"/>
    </location>
</feature>
<gene>
    <name evidence="9" type="ORF">SI7747_10013613</name>
    <name evidence="10" type="ORF">SI8410_10014720</name>
</gene>
<keyword evidence="5" id="KW-0807">Transducer</keyword>
<evidence type="ECO:0000256" key="4">
    <source>
        <dbReference type="ARBA" id="ARBA00023136"/>
    </source>
</evidence>
<keyword evidence="4" id="KW-0472">Membrane</keyword>
<evidence type="ECO:0000256" key="6">
    <source>
        <dbReference type="SAM" id="Coils"/>
    </source>
</evidence>
<evidence type="ECO:0000256" key="3">
    <source>
        <dbReference type="ARBA" id="ARBA00023054"/>
    </source>
</evidence>
<reference evidence="9" key="1">
    <citation type="submission" date="2019-12" db="EMBL/GenBank/DDBJ databases">
        <authorList>
            <person name="Scholz U."/>
            <person name="Mascher M."/>
            <person name="Fiebig A."/>
        </authorList>
    </citation>
    <scope>NUCLEOTIDE SEQUENCE</scope>
</reference>
<evidence type="ECO:0000313" key="10">
    <source>
        <dbReference type="EMBL" id="CAA7404042.1"/>
    </source>
</evidence>
<organism evidence="9">
    <name type="scientific">Spirodela intermedia</name>
    <name type="common">Intermediate duckweed</name>
    <dbReference type="NCBI Taxonomy" id="51605"/>
    <lineage>
        <taxon>Eukaryota</taxon>
        <taxon>Viridiplantae</taxon>
        <taxon>Streptophyta</taxon>
        <taxon>Embryophyta</taxon>
        <taxon>Tracheophyta</taxon>
        <taxon>Spermatophyta</taxon>
        <taxon>Magnoliopsida</taxon>
        <taxon>Liliopsida</taxon>
        <taxon>Araceae</taxon>
        <taxon>Lemnoideae</taxon>
        <taxon>Spirodela</taxon>
    </lineage>
</organism>
<dbReference type="SMART" id="SM01224">
    <property type="entry name" value="G_gamma"/>
    <property type="match status" value="1"/>
</dbReference>
<keyword evidence="11" id="KW-1185">Reference proteome</keyword>
<dbReference type="InterPro" id="IPR015898">
    <property type="entry name" value="G-protein_gamma-like_dom"/>
</dbReference>
<feature type="compositionally biased region" description="Polar residues" evidence="7">
    <location>
        <begin position="1"/>
        <end position="22"/>
    </location>
</feature>
<evidence type="ECO:0000256" key="7">
    <source>
        <dbReference type="SAM" id="MobiDB-lite"/>
    </source>
</evidence>
<keyword evidence="3 6" id="KW-0175">Coiled coil</keyword>
<protein>
    <recommendedName>
        <fullName evidence="8">G protein gamma domain-containing protein</fullName>
    </recommendedName>
</protein>
<sequence>MQTDGEQNNLSLPPSINLQNDASGDGRALASEVKGKHRIVAELKRFEQETKFLEEELEKLEKTDHVSTACQQLIQNVESRPDPLLPVTNGPVNQSWERWFEGPQESQSCRCWIL</sequence>
<dbReference type="EMBL" id="LR746273">
    <property type="protein sequence ID" value="CAA7404042.1"/>
    <property type="molecule type" value="Genomic_DNA"/>
</dbReference>
<evidence type="ECO:0000256" key="1">
    <source>
        <dbReference type="ARBA" id="ARBA00004236"/>
    </source>
</evidence>
<dbReference type="Pfam" id="PF00631">
    <property type="entry name" value="G-gamma"/>
    <property type="match status" value="1"/>
</dbReference>
<feature type="coiled-coil region" evidence="6">
    <location>
        <begin position="36"/>
        <end position="63"/>
    </location>
</feature>
<dbReference type="PANTHER" id="PTHR35129">
    <property type="entry name" value="GUANINE NUCLEOTIDE-BINDING PROTEIN SUBUNIT GAMMA 1"/>
    <property type="match status" value="1"/>
</dbReference>
<accession>A0A7I8JAS2</accession>
<comment type="subcellular location">
    <subcellularLocation>
        <location evidence="1">Cell membrane</location>
    </subcellularLocation>
</comment>
<evidence type="ECO:0000313" key="11">
    <source>
        <dbReference type="Proteomes" id="UP000663760"/>
    </source>
</evidence>
<proteinExistence type="predicted"/>
<dbReference type="PANTHER" id="PTHR35129:SF1">
    <property type="entry name" value="GUANINE NUCLEOTIDE-BINDING PROTEIN SUBUNIT GAMMA 1"/>
    <property type="match status" value="1"/>
</dbReference>
<evidence type="ECO:0000256" key="2">
    <source>
        <dbReference type="ARBA" id="ARBA00022475"/>
    </source>
</evidence>
<evidence type="ECO:0000313" key="9">
    <source>
        <dbReference type="EMBL" id="CAA2627964.1"/>
    </source>
</evidence>
<dbReference type="AlphaFoldDB" id="A0A7I8JAS2"/>
<dbReference type="Proteomes" id="UP000663760">
    <property type="component" value="Chromosome 10"/>
</dbReference>
<feature type="domain" description="G protein gamma" evidence="8">
    <location>
        <begin position="40"/>
        <end position="114"/>
    </location>
</feature>
<keyword evidence="2" id="KW-1003">Cell membrane</keyword>
<dbReference type="OrthoDB" id="1934467at2759"/>
<dbReference type="EMBL" id="LR743597">
    <property type="protein sequence ID" value="CAA2627964.1"/>
    <property type="molecule type" value="Genomic_DNA"/>
</dbReference>